<keyword evidence="2" id="KW-0732">Signal</keyword>
<dbReference type="PANTHER" id="PTHR35274">
    <property type="entry name" value="E6-LIKE PROTEIN"/>
    <property type="match status" value="1"/>
</dbReference>
<evidence type="ECO:0000256" key="2">
    <source>
        <dbReference type="SAM" id="SignalP"/>
    </source>
</evidence>
<dbReference type="OrthoDB" id="1306371at2759"/>
<evidence type="ECO:0000313" key="4">
    <source>
        <dbReference type="RefSeq" id="XP_023003783.1"/>
    </source>
</evidence>
<keyword evidence="3" id="KW-1185">Reference proteome</keyword>
<feature type="signal peptide" evidence="2">
    <location>
        <begin position="1"/>
        <end position="22"/>
    </location>
</feature>
<reference evidence="4" key="1">
    <citation type="submission" date="2025-08" db="UniProtKB">
        <authorList>
            <consortium name="RefSeq"/>
        </authorList>
    </citation>
    <scope>IDENTIFICATION</scope>
    <source>
        <tissue evidence="4">Young leaves</tissue>
    </source>
</reference>
<accession>A0A6J1KXL8</accession>
<dbReference type="InterPro" id="IPR040290">
    <property type="entry name" value="Prot_E6-like"/>
</dbReference>
<proteinExistence type="predicted"/>
<name>A0A6J1KXL8_CUCMA</name>
<feature type="chain" id="PRO_5026834248" evidence="2">
    <location>
        <begin position="23"/>
        <end position="285"/>
    </location>
</feature>
<dbReference type="AlphaFoldDB" id="A0A6J1KXL8"/>
<sequence length="285" mass="33697">MASSTKLLSLFLLSLFFIQIHGRESNFFSKVPNNNGETQIPNTVDPLTNSEKTTSPQDQDPNFIPQTQDNGYGLYGHESTQFSPSDSKFSDPNARTGGRPFTTTTTYDDGENNYKRNDDVSYKSESEEYYNYNNNYNNDNFQNSNWKKPYENSFYYNKDLYDNRRQSFQNTLLSRDEYTTTTTTPSYDEEKYNEDDNNNNNFYVNNRNDNENNVARQGMSDTRFMENGKYFYDLNREPQHQSRPSRNNFRNNNYNNYNTYEYGNSMGRYQNDETEFQEESDEFVP</sequence>
<dbReference type="KEGG" id="cmax:111497261"/>
<gene>
    <name evidence="4" type="primary">LOC111497261</name>
</gene>
<organism evidence="3 4">
    <name type="scientific">Cucurbita maxima</name>
    <name type="common">Pumpkin</name>
    <name type="synonym">Winter squash</name>
    <dbReference type="NCBI Taxonomy" id="3661"/>
    <lineage>
        <taxon>Eukaryota</taxon>
        <taxon>Viridiplantae</taxon>
        <taxon>Streptophyta</taxon>
        <taxon>Embryophyta</taxon>
        <taxon>Tracheophyta</taxon>
        <taxon>Spermatophyta</taxon>
        <taxon>Magnoliopsida</taxon>
        <taxon>eudicotyledons</taxon>
        <taxon>Gunneridae</taxon>
        <taxon>Pentapetalae</taxon>
        <taxon>rosids</taxon>
        <taxon>fabids</taxon>
        <taxon>Cucurbitales</taxon>
        <taxon>Cucurbitaceae</taxon>
        <taxon>Cucurbiteae</taxon>
        <taxon>Cucurbita</taxon>
    </lineage>
</organism>
<evidence type="ECO:0000313" key="3">
    <source>
        <dbReference type="Proteomes" id="UP000504608"/>
    </source>
</evidence>
<dbReference type="RefSeq" id="XP_023003783.1">
    <property type="nucleotide sequence ID" value="XM_023148015.1"/>
</dbReference>
<protein>
    <submittedName>
        <fullName evidence="4">Protein E6-like</fullName>
    </submittedName>
</protein>
<dbReference type="Proteomes" id="UP000504608">
    <property type="component" value="Unplaced"/>
</dbReference>
<evidence type="ECO:0000256" key="1">
    <source>
        <dbReference type="SAM" id="MobiDB-lite"/>
    </source>
</evidence>
<feature type="compositionally biased region" description="Polar residues" evidence="1">
    <location>
        <begin position="78"/>
        <end position="87"/>
    </location>
</feature>
<feature type="region of interest" description="Disordered" evidence="1">
    <location>
        <begin position="30"/>
        <end position="118"/>
    </location>
</feature>
<dbReference type="PANTHER" id="PTHR35274:SF2">
    <property type="entry name" value="E6-LIKE PROTEIN"/>
    <property type="match status" value="1"/>
</dbReference>
<dbReference type="GeneID" id="111497261"/>
<feature type="compositionally biased region" description="Polar residues" evidence="1">
    <location>
        <begin position="30"/>
        <end position="70"/>
    </location>
</feature>